<dbReference type="InterPro" id="IPR007488">
    <property type="entry name" value="DUF535"/>
</dbReference>
<proteinExistence type="predicted"/>
<reference evidence="1 2" key="1">
    <citation type="submission" date="2020-10" db="EMBL/GenBank/DDBJ databases">
        <title>Phylogeny of dyella-like bacteria.</title>
        <authorList>
            <person name="Fu J."/>
        </authorList>
    </citation>
    <scope>NUCLEOTIDE SEQUENCE [LARGE SCALE GENOMIC DNA]</scope>
    <source>
        <strain evidence="1 2">DKC-1</strain>
    </source>
</reference>
<organism evidence="1 2">
    <name type="scientific">Dyella agri</name>
    <dbReference type="NCBI Taxonomy" id="1926869"/>
    <lineage>
        <taxon>Bacteria</taxon>
        <taxon>Pseudomonadati</taxon>
        <taxon>Pseudomonadota</taxon>
        <taxon>Gammaproteobacteria</taxon>
        <taxon>Lysobacterales</taxon>
        <taxon>Rhodanobacteraceae</taxon>
        <taxon>Dyella</taxon>
    </lineage>
</organism>
<keyword evidence="2" id="KW-1185">Reference proteome</keyword>
<accession>A0ABW8KJS1</accession>
<dbReference type="PANTHER" id="PTHR38785:SF1">
    <property type="entry name" value="HOMOLOG OF VIRK"/>
    <property type="match status" value="1"/>
</dbReference>
<comment type="caution">
    <text evidence="1">The sequence shown here is derived from an EMBL/GenBank/DDBJ whole genome shotgun (WGS) entry which is preliminary data.</text>
</comment>
<dbReference type="PANTHER" id="PTHR38785">
    <property type="entry name" value="HOMOLOG OF VIRK"/>
    <property type="match status" value="1"/>
</dbReference>
<protein>
    <submittedName>
        <fullName evidence="1">DUF535 family protein</fullName>
    </submittedName>
</protein>
<evidence type="ECO:0000313" key="2">
    <source>
        <dbReference type="Proteomes" id="UP001620397"/>
    </source>
</evidence>
<name>A0ABW8KJS1_9GAMM</name>
<evidence type="ECO:0000313" key="1">
    <source>
        <dbReference type="EMBL" id="MFK2931353.1"/>
    </source>
</evidence>
<dbReference type="Pfam" id="PF04393">
    <property type="entry name" value="DUF535"/>
    <property type="match status" value="1"/>
</dbReference>
<dbReference type="Proteomes" id="UP001620397">
    <property type="component" value="Unassembled WGS sequence"/>
</dbReference>
<gene>
    <name evidence="1" type="ORF">ISP14_11185</name>
</gene>
<sequence>MILDKMQPSLRDAASVVPMADWLAKRHAAAPELLVIHRDWYRHEPTESAGSLMAASLFRSLRDRFDWRGDVGKRALLAAKYMARSLLMFRQHTKHLAFIESQPALQAFRRRDPRMLERHLHRYINLSWGRQQRLRAIQQHYRHLLAVMPVPLFRAIYAEGGAPLGLLELKDGSRLILSLRPPIFLGCEGELCIQLADELGNPLYRIVVTVIDEHPTLAIGCIQGPVGATAKEAVRELTRHMHGMRPKCLMLALVQELARHWGMTRLLAVGNAVHPLCNARRRFVADYDAFWQEQQGRAVDGGWYELPVQPERKTVADVPSQHRSAFRKREALRMDAERMLLEALGTPPELHRLRVQQPEVSGSRHLFQGVCVEAS</sequence>
<dbReference type="EMBL" id="JADIKL010000005">
    <property type="protein sequence ID" value="MFK2931353.1"/>
    <property type="molecule type" value="Genomic_DNA"/>
</dbReference>
<dbReference type="RefSeq" id="WP_404539597.1">
    <property type="nucleotide sequence ID" value="NZ_JADIKL010000005.1"/>
</dbReference>